<dbReference type="RefSeq" id="WP_055156019.1">
    <property type="nucleotide sequence ID" value="NZ_CYXR01000006.1"/>
</dbReference>
<organism evidence="5 6">
    <name type="scientific">Coprococcus comes</name>
    <dbReference type="NCBI Taxonomy" id="410072"/>
    <lineage>
        <taxon>Bacteria</taxon>
        <taxon>Bacillati</taxon>
        <taxon>Bacillota</taxon>
        <taxon>Clostridia</taxon>
        <taxon>Lachnospirales</taxon>
        <taxon>Lachnospiraceae</taxon>
        <taxon>Coprococcus</taxon>
    </lineage>
</organism>
<feature type="compositionally biased region" description="Polar residues" evidence="2">
    <location>
        <begin position="152"/>
        <end position="174"/>
    </location>
</feature>
<evidence type="ECO:0000313" key="6">
    <source>
        <dbReference type="Proteomes" id="UP000095727"/>
    </source>
</evidence>
<evidence type="ECO:0000313" key="5">
    <source>
        <dbReference type="EMBL" id="CUM83905.1"/>
    </source>
</evidence>
<gene>
    <name evidence="5" type="ORF">ERS852574_01030</name>
</gene>
<dbReference type="InterPro" id="IPR029051">
    <property type="entry name" value="DUF4352"/>
</dbReference>
<evidence type="ECO:0000256" key="2">
    <source>
        <dbReference type="SAM" id="MobiDB-lite"/>
    </source>
</evidence>
<keyword evidence="3" id="KW-0812">Transmembrane</keyword>
<dbReference type="Pfam" id="PF11611">
    <property type="entry name" value="DUF4352"/>
    <property type="match status" value="1"/>
</dbReference>
<keyword evidence="3" id="KW-1133">Transmembrane helix</keyword>
<feature type="transmembrane region" description="Helical" evidence="3">
    <location>
        <begin position="186"/>
        <end position="205"/>
    </location>
</feature>
<dbReference type="EMBL" id="CYXR01000006">
    <property type="protein sequence ID" value="CUM83905.1"/>
    <property type="molecule type" value="Genomic_DNA"/>
</dbReference>
<dbReference type="InterPro" id="IPR029050">
    <property type="entry name" value="Immunoprotect_excell_Ig-like"/>
</dbReference>
<dbReference type="Gene3D" id="2.60.40.1240">
    <property type="match status" value="1"/>
</dbReference>
<feature type="region of interest" description="Disordered" evidence="2">
    <location>
        <begin position="36"/>
        <end position="75"/>
    </location>
</feature>
<name>A0A173S1Y3_9FIRM</name>
<keyword evidence="3" id="KW-0472">Membrane</keyword>
<feature type="domain" description="DUF4352" evidence="4">
    <location>
        <begin position="231"/>
        <end position="355"/>
    </location>
</feature>
<accession>A0A173S1Y3</accession>
<evidence type="ECO:0000259" key="4">
    <source>
        <dbReference type="Pfam" id="PF11611"/>
    </source>
</evidence>
<dbReference type="Proteomes" id="UP000095727">
    <property type="component" value="Unassembled WGS sequence"/>
</dbReference>
<dbReference type="AlphaFoldDB" id="A0A173S1Y3"/>
<feature type="region of interest" description="Disordered" evidence="2">
    <location>
        <begin position="88"/>
        <end position="181"/>
    </location>
</feature>
<evidence type="ECO:0000256" key="1">
    <source>
        <dbReference type="ARBA" id="ARBA00022729"/>
    </source>
</evidence>
<proteinExistence type="predicted"/>
<reference evidence="5 6" key="1">
    <citation type="submission" date="2015-09" db="EMBL/GenBank/DDBJ databases">
        <authorList>
            <consortium name="Pathogen Informatics"/>
        </authorList>
    </citation>
    <scope>NUCLEOTIDE SEQUENCE [LARGE SCALE GENOMIC DNA]</scope>
    <source>
        <strain evidence="5 6">2789STDY5834962</strain>
    </source>
</reference>
<keyword evidence="1" id="KW-0732">Signal</keyword>
<sequence>MKCPVCGHKVRPSKKYPGKYLCDTCRKRFPASAVIPDDTDTRSARSSAHKHESVSVKKRPAARQQAFFDDPLNGPEIYHSTAAAMRSMRKNVPEAEEAEAQKKTIEKKETEKVSTDKPFSGNESSVQEHAPVPEPVISSGQADEPAAKPTPVSKNDTAGTKSDASSDDVTSPDQLTPPKKKHKKSLPFIILILILIIIAVIFFFSKMHTSSDNSSGTSTPKKTADATKEIYKQNETAAYNGIEITMDSYVESEGDDWSVPTEGNEFMFVHMTIVNQTSDDLVISSMASFENYCDDTKLDYSAAAFTALATTSDQPKLDGTIAPGETLEGYLSLEVPLNWSTIEIRYTDKIWSDDAVHFQIKRQE</sequence>
<feature type="compositionally biased region" description="Basic and acidic residues" evidence="2">
    <location>
        <begin position="39"/>
        <end position="55"/>
    </location>
</feature>
<protein>
    <submittedName>
        <fullName evidence="5">Telomeric repeat-binding factor 2</fullName>
    </submittedName>
</protein>
<evidence type="ECO:0000256" key="3">
    <source>
        <dbReference type="SAM" id="Phobius"/>
    </source>
</evidence>
<feature type="compositionally biased region" description="Basic and acidic residues" evidence="2">
    <location>
        <begin position="99"/>
        <end position="115"/>
    </location>
</feature>